<name>A0AAD1SRQ2_PELCU</name>
<evidence type="ECO:0000313" key="9">
    <source>
        <dbReference type="Proteomes" id="UP001295444"/>
    </source>
</evidence>
<evidence type="ECO:0000256" key="4">
    <source>
        <dbReference type="PROSITE-ProRule" id="PRU00175"/>
    </source>
</evidence>
<feature type="compositionally biased region" description="Polar residues" evidence="5">
    <location>
        <begin position="345"/>
        <end position="356"/>
    </location>
</feature>
<dbReference type="EMBL" id="OW240918">
    <property type="protein sequence ID" value="CAH2308318.1"/>
    <property type="molecule type" value="Genomic_DNA"/>
</dbReference>
<accession>A0AAD1SRQ2</accession>
<dbReference type="GO" id="GO:0016567">
    <property type="term" value="P:protein ubiquitination"/>
    <property type="evidence" value="ECO:0007669"/>
    <property type="project" value="TreeGrafter"/>
</dbReference>
<evidence type="ECO:0000256" key="5">
    <source>
        <dbReference type="SAM" id="MobiDB-lite"/>
    </source>
</evidence>
<dbReference type="CDD" id="cd23818">
    <property type="entry name" value="RWD_RNF25"/>
    <property type="match status" value="1"/>
</dbReference>
<dbReference type="FunFam" id="3.10.110.10:FF:000052">
    <property type="entry name" value="Putative e3 ubiquitin-protein ligase rnf25"/>
    <property type="match status" value="1"/>
</dbReference>
<dbReference type="SUPFAM" id="SSF57850">
    <property type="entry name" value="RING/U-box"/>
    <property type="match status" value="1"/>
</dbReference>
<dbReference type="InterPro" id="IPR013083">
    <property type="entry name" value="Znf_RING/FYVE/PHD"/>
</dbReference>
<feature type="domain" description="RWD" evidence="7">
    <location>
        <begin position="24"/>
        <end position="130"/>
    </location>
</feature>
<reference evidence="8" key="1">
    <citation type="submission" date="2022-03" db="EMBL/GenBank/DDBJ databases">
        <authorList>
            <person name="Alioto T."/>
            <person name="Alioto T."/>
            <person name="Gomez Garrido J."/>
        </authorList>
    </citation>
    <scope>NUCLEOTIDE SEQUENCE</scope>
</reference>
<dbReference type="Gene3D" id="3.30.40.10">
    <property type="entry name" value="Zinc/RING finger domain, C3HC4 (zinc finger)"/>
    <property type="match status" value="1"/>
</dbReference>
<dbReference type="GO" id="GO:0008270">
    <property type="term" value="F:zinc ion binding"/>
    <property type="evidence" value="ECO:0007669"/>
    <property type="project" value="UniProtKB-KW"/>
</dbReference>
<dbReference type="CDD" id="cd16470">
    <property type="entry name" value="RING-H2_RNF25"/>
    <property type="match status" value="1"/>
</dbReference>
<sequence>MTSAVRVISVVKMAEGGGEGTFLQELQVLESIYLDELQITHGERLVLCITLHPATGHDTDSQYVRFTLQLSLPPQYPEEPPDISISNPRGLCDQQIHSIIRSLNKIAVQEVGYPILYELIEKGKEMLTNSNIPHGHCSICLYDFQEGDSLTKTPCFHHFHSHCLGQYADHCKKNSNEQEPLVLCPVCRENVTCDFHKLKTAPPPQHPEVLYVPDTDTLQKTKELRQVYEKQLLKGGIIDLETEKKRFFISIQDLPNDDLLVAQTEGVSPVQTEEDLVVPVPHKPQRFSGHSGQKPGMRNRPIYREQHNMRHFQAGRDWMWQSRSRSETNTSQCASRTVGREGTRLTLSREQITAASERSKHPGPRTFRTPHQGNRENNI</sequence>
<dbReference type="PROSITE" id="PS50908">
    <property type="entry name" value="RWD"/>
    <property type="match status" value="1"/>
</dbReference>
<keyword evidence="2 4" id="KW-0863">Zinc-finger</keyword>
<dbReference type="PANTHER" id="PTHR13198:SF4">
    <property type="entry name" value="E3 UBIQUITIN-PROTEIN LIGASE RNF25"/>
    <property type="match status" value="1"/>
</dbReference>
<dbReference type="PANTHER" id="PTHR13198">
    <property type="entry name" value="RING FINGER PROTEIN 25"/>
    <property type="match status" value="1"/>
</dbReference>
<evidence type="ECO:0000259" key="7">
    <source>
        <dbReference type="PROSITE" id="PS50908"/>
    </source>
</evidence>
<keyword evidence="9" id="KW-1185">Reference proteome</keyword>
<dbReference type="Pfam" id="PF05773">
    <property type="entry name" value="RWD"/>
    <property type="match status" value="1"/>
</dbReference>
<dbReference type="SMART" id="SM00591">
    <property type="entry name" value="RWD"/>
    <property type="match status" value="1"/>
</dbReference>
<feature type="region of interest" description="Disordered" evidence="5">
    <location>
        <begin position="322"/>
        <end position="379"/>
    </location>
</feature>
<evidence type="ECO:0000259" key="6">
    <source>
        <dbReference type="PROSITE" id="PS50089"/>
    </source>
</evidence>
<evidence type="ECO:0000313" key="8">
    <source>
        <dbReference type="EMBL" id="CAH2308318.1"/>
    </source>
</evidence>
<dbReference type="GO" id="GO:0016874">
    <property type="term" value="F:ligase activity"/>
    <property type="evidence" value="ECO:0007669"/>
    <property type="project" value="UniProtKB-KW"/>
</dbReference>
<feature type="compositionally biased region" description="Polar residues" evidence="5">
    <location>
        <begin position="369"/>
        <end position="379"/>
    </location>
</feature>
<dbReference type="SUPFAM" id="SSF54495">
    <property type="entry name" value="UBC-like"/>
    <property type="match status" value="1"/>
</dbReference>
<dbReference type="SMART" id="SM00184">
    <property type="entry name" value="RING"/>
    <property type="match status" value="1"/>
</dbReference>
<organism evidence="8 9">
    <name type="scientific">Pelobates cultripes</name>
    <name type="common">Western spadefoot toad</name>
    <dbReference type="NCBI Taxonomy" id="61616"/>
    <lineage>
        <taxon>Eukaryota</taxon>
        <taxon>Metazoa</taxon>
        <taxon>Chordata</taxon>
        <taxon>Craniata</taxon>
        <taxon>Vertebrata</taxon>
        <taxon>Euteleostomi</taxon>
        <taxon>Amphibia</taxon>
        <taxon>Batrachia</taxon>
        <taxon>Anura</taxon>
        <taxon>Pelobatoidea</taxon>
        <taxon>Pelobatidae</taxon>
        <taxon>Pelobates</taxon>
    </lineage>
</organism>
<dbReference type="Gene3D" id="3.10.110.10">
    <property type="entry name" value="Ubiquitin Conjugating Enzyme"/>
    <property type="match status" value="1"/>
</dbReference>
<dbReference type="GO" id="GO:0061630">
    <property type="term" value="F:ubiquitin protein ligase activity"/>
    <property type="evidence" value="ECO:0007669"/>
    <property type="project" value="InterPro"/>
</dbReference>
<proteinExistence type="predicted"/>
<dbReference type="GO" id="GO:0005634">
    <property type="term" value="C:nucleus"/>
    <property type="evidence" value="ECO:0007669"/>
    <property type="project" value="TreeGrafter"/>
</dbReference>
<evidence type="ECO:0000256" key="1">
    <source>
        <dbReference type="ARBA" id="ARBA00022723"/>
    </source>
</evidence>
<gene>
    <name evidence="8" type="ORF">PECUL_23A014160</name>
</gene>
<dbReference type="PROSITE" id="PS50089">
    <property type="entry name" value="ZF_RING_2"/>
    <property type="match status" value="1"/>
</dbReference>
<dbReference type="AlphaFoldDB" id="A0AAD1SRQ2"/>
<evidence type="ECO:0000256" key="3">
    <source>
        <dbReference type="ARBA" id="ARBA00022833"/>
    </source>
</evidence>
<dbReference type="InterPro" id="IPR039133">
    <property type="entry name" value="RNF25"/>
</dbReference>
<evidence type="ECO:0000256" key="2">
    <source>
        <dbReference type="ARBA" id="ARBA00022771"/>
    </source>
</evidence>
<dbReference type="InterPro" id="IPR016135">
    <property type="entry name" value="UBQ-conjugating_enzyme/RWD"/>
</dbReference>
<dbReference type="InterPro" id="IPR001841">
    <property type="entry name" value="Znf_RING"/>
</dbReference>
<feature type="compositionally biased region" description="Polar residues" evidence="5">
    <location>
        <begin position="322"/>
        <end position="335"/>
    </location>
</feature>
<keyword evidence="1" id="KW-0479">Metal-binding</keyword>
<dbReference type="Proteomes" id="UP001295444">
    <property type="component" value="Chromosome 07"/>
</dbReference>
<keyword evidence="8" id="KW-0436">Ligase</keyword>
<feature type="domain" description="RING-type" evidence="6">
    <location>
        <begin position="137"/>
        <end position="188"/>
    </location>
</feature>
<protein>
    <submittedName>
        <fullName evidence="8">E3 ubiquitin- ligase RNF25</fullName>
    </submittedName>
</protein>
<dbReference type="Pfam" id="PF13639">
    <property type="entry name" value="zf-RING_2"/>
    <property type="match status" value="1"/>
</dbReference>
<keyword evidence="3" id="KW-0862">Zinc</keyword>
<dbReference type="InterPro" id="IPR006575">
    <property type="entry name" value="RWD_dom"/>
</dbReference>